<dbReference type="Pfam" id="PF08482">
    <property type="entry name" value="HrpB_C"/>
    <property type="match status" value="1"/>
</dbReference>
<keyword evidence="9" id="KW-1185">Reference proteome</keyword>
<dbReference type="InterPro" id="IPR013689">
    <property type="entry name" value="RNA_helicase_ATP-dep_HrpB_C"/>
</dbReference>
<evidence type="ECO:0000256" key="2">
    <source>
        <dbReference type="ARBA" id="ARBA00022801"/>
    </source>
</evidence>
<dbReference type="InterPro" id="IPR011545">
    <property type="entry name" value="DEAD/DEAH_box_helicase_dom"/>
</dbReference>
<dbReference type="PANTHER" id="PTHR43519:SF1">
    <property type="entry name" value="ATP-DEPENDENT RNA HELICASE HRPB"/>
    <property type="match status" value="1"/>
</dbReference>
<dbReference type="SMART" id="SM00847">
    <property type="entry name" value="HA2"/>
    <property type="match status" value="1"/>
</dbReference>
<evidence type="ECO:0000313" key="8">
    <source>
        <dbReference type="EMBL" id="QSX36497.1"/>
    </source>
</evidence>
<keyword evidence="2" id="KW-0378">Hydrolase</keyword>
<dbReference type="PROSITE" id="PS51194">
    <property type="entry name" value="HELICASE_CTER"/>
    <property type="match status" value="1"/>
</dbReference>
<dbReference type="CDD" id="cd18791">
    <property type="entry name" value="SF2_C_RHA"/>
    <property type="match status" value="1"/>
</dbReference>
<keyword evidence="3 8" id="KW-0347">Helicase</keyword>
<evidence type="ECO:0000259" key="6">
    <source>
        <dbReference type="PROSITE" id="PS51192"/>
    </source>
</evidence>
<dbReference type="InterPro" id="IPR014001">
    <property type="entry name" value="Helicase_ATP-bd"/>
</dbReference>
<sequence length="839" mass="91658">MNQVPITALLAPLRQALASHKQIILEAPTGAGKSTALPLAMLDWPELDGKILMLEPRRVAARSVARFIAAQRGCELGAEVGYRVRGDSKVSRHTRLEVVTEGILTRMIQDDPELSGIALIIFDEIHERHLSTDLGLALALEVQSSLRDDLGILAMSATLSGLPLTTLMPDAKLLQSEGRSFPVTLGYSAPGKRDWLEHMGASLLELLSGKGMLPEGVAAGTVLAFLPGKAEIERLAGVIAERLGERLGDIAICPLYGELGNAEQDRALSPDPSGRRKLVLATNLAESSLTIDGVTLVVDSGLVRQAAFNPRTGVSRLALRRISQASSTQRAGRAGRLAPGYCLRLWSQEEQDRMARAEEPEIARGELVSMALECAAWGVRAFGELPLLSPAPSVNETLAWELLHSLELVDAERKLTPLGREAHKLGCHPRLAHMLLKSRLLARELDDPLLAPLACVLAAILEGRGLPRLGADISNYLRFGTTGQSAQQVRQWLAKLGLSADLAQVQREAHPRDMGLLLALAFPDRIALARGQQGFLLANGTGVSLDESDPLSQAPMLVVADFGETEGRSSGRIWLAADFDPRWLDGPLAFLTLEHDHSGFDEAKGRFVAERQLKLGQLVLKRTQLQSVPRALKTAAWLDRIRSKGLGQLNLDEDFQQICQRLDLAAELLGGDWPDCSEQGLLARLEQWLAPYLEQVNNLEQLKALNCARLLEQGLNWQQKQLLDEALPTHYPMATGTRAPIRYEADGRALLRVRLQEAYGMAQTPVLAQGRLKLTMELLSPAQRPLALTADLASFWAGPYVEVKKEMRGRYPKHLWPDDPAGTLPTKFTKKKTLANSAD</sequence>
<dbReference type="PROSITE" id="PS00690">
    <property type="entry name" value="DEAH_ATP_HELICASE"/>
    <property type="match status" value="1"/>
</dbReference>
<keyword evidence="4" id="KW-0067">ATP-binding</keyword>
<evidence type="ECO:0000256" key="4">
    <source>
        <dbReference type="ARBA" id="ARBA00022840"/>
    </source>
</evidence>
<dbReference type="CDD" id="cd17990">
    <property type="entry name" value="DEXHc_HrpB"/>
    <property type="match status" value="1"/>
</dbReference>
<protein>
    <submittedName>
        <fullName evidence="8">ATP-dependent helicase HrpB</fullName>
    </submittedName>
</protein>
<organism evidence="8 9">
    <name type="scientific">Shewanella sedimentimangrovi</name>
    <dbReference type="NCBI Taxonomy" id="2814293"/>
    <lineage>
        <taxon>Bacteria</taxon>
        <taxon>Pseudomonadati</taxon>
        <taxon>Pseudomonadota</taxon>
        <taxon>Gammaproteobacteria</taxon>
        <taxon>Alteromonadales</taxon>
        <taxon>Shewanellaceae</taxon>
        <taxon>Shewanella</taxon>
    </lineage>
</organism>
<dbReference type="InterPro" id="IPR007502">
    <property type="entry name" value="Helicase-assoc_dom"/>
</dbReference>
<dbReference type="SUPFAM" id="SSF52540">
    <property type="entry name" value="P-loop containing nucleoside triphosphate hydrolases"/>
    <property type="match status" value="1"/>
</dbReference>
<proteinExistence type="predicted"/>
<accession>A0ABX7QY91</accession>
<dbReference type="GO" id="GO:0004386">
    <property type="term" value="F:helicase activity"/>
    <property type="evidence" value="ECO:0007669"/>
    <property type="project" value="UniProtKB-KW"/>
</dbReference>
<dbReference type="PIRSF" id="PIRSF005496">
    <property type="entry name" value="ATP_hel_hrpB"/>
    <property type="match status" value="1"/>
</dbReference>
<dbReference type="InterPro" id="IPR027417">
    <property type="entry name" value="P-loop_NTPase"/>
</dbReference>
<dbReference type="NCBIfam" id="TIGR01970">
    <property type="entry name" value="DEAH_box_HrpB"/>
    <property type="match status" value="1"/>
</dbReference>
<evidence type="ECO:0000256" key="5">
    <source>
        <dbReference type="SAM" id="MobiDB-lite"/>
    </source>
</evidence>
<dbReference type="InterPro" id="IPR001650">
    <property type="entry name" value="Helicase_C-like"/>
</dbReference>
<dbReference type="Proteomes" id="UP000663207">
    <property type="component" value="Chromosome"/>
</dbReference>
<dbReference type="PANTHER" id="PTHR43519">
    <property type="entry name" value="ATP-DEPENDENT RNA HELICASE HRPB"/>
    <property type="match status" value="1"/>
</dbReference>
<dbReference type="EMBL" id="CP071502">
    <property type="protein sequence ID" value="QSX36497.1"/>
    <property type="molecule type" value="Genomic_DNA"/>
</dbReference>
<dbReference type="Gene3D" id="3.40.50.300">
    <property type="entry name" value="P-loop containing nucleotide triphosphate hydrolases"/>
    <property type="match status" value="2"/>
</dbReference>
<dbReference type="InterPro" id="IPR010225">
    <property type="entry name" value="HrpB"/>
</dbReference>
<dbReference type="SMART" id="SM00490">
    <property type="entry name" value="HELICc"/>
    <property type="match status" value="1"/>
</dbReference>
<feature type="domain" description="Helicase ATP-binding" evidence="6">
    <location>
        <begin position="14"/>
        <end position="177"/>
    </location>
</feature>
<reference evidence="8 9" key="1">
    <citation type="submission" date="2021-03" db="EMBL/GenBank/DDBJ databases">
        <title>Novel species identification of genus Shewanella.</title>
        <authorList>
            <person name="Liu G."/>
            <person name="Zhang Q."/>
        </authorList>
    </citation>
    <scope>NUCLEOTIDE SEQUENCE [LARGE SCALE GENOMIC DNA]</scope>
    <source>
        <strain evidence="8 9">FJAT-52962</strain>
    </source>
</reference>
<dbReference type="InterPro" id="IPR002464">
    <property type="entry name" value="DNA/RNA_helicase_DEAH_CS"/>
</dbReference>
<dbReference type="Gene3D" id="1.20.120.1080">
    <property type="match status" value="1"/>
</dbReference>
<evidence type="ECO:0000313" key="9">
    <source>
        <dbReference type="Proteomes" id="UP000663207"/>
    </source>
</evidence>
<evidence type="ECO:0000259" key="7">
    <source>
        <dbReference type="PROSITE" id="PS51194"/>
    </source>
</evidence>
<gene>
    <name evidence="8" type="primary">hrpB</name>
    <name evidence="8" type="ORF">JYB85_14570</name>
</gene>
<dbReference type="SMART" id="SM00487">
    <property type="entry name" value="DEXDc"/>
    <property type="match status" value="1"/>
</dbReference>
<evidence type="ECO:0000256" key="1">
    <source>
        <dbReference type="ARBA" id="ARBA00022741"/>
    </source>
</evidence>
<feature type="domain" description="Helicase C-terminal" evidence="7">
    <location>
        <begin position="211"/>
        <end position="378"/>
    </location>
</feature>
<dbReference type="Pfam" id="PF00271">
    <property type="entry name" value="Helicase_C"/>
    <property type="match status" value="1"/>
</dbReference>
<dbReference type="PROSITE" id="PS51192">
    <property type="entry name" value="HELICASE_ATP_BIND_1"/>
    <property type="match status" value="1"/>
</dbReference>
<name>A0ABX7QY91_9GAMM</name>
<dbReference type="RefSeq" id="WP_207379864.1">
    <property type="nucleotide sequence ID" value="NZ_CP071502.1"/>
</dbReference>
<keyword evidence="1" id="KW-0547">Nucleotide-binding</keyword>
<dbReference type="Pfam" id="PF24473">
    <property type="entry name" value="CON_HrpB"/>
    <property type="match status" value="1"/>
</dbReference>
<evidence type="ECO:0000256" key="3">
    <source>
        <dbReference type="ARBA" id="ARBA00022806"/>
    </source>
</evidence>
<dbReference type="InterPro" id="IPR056329">
    <property type="entry name" value="CON_HrpB"/>
</dbReference>
<dbReference type="InterPro" id="IPR049614">
    <property type="entry name" value="HrpB_DEXH"/>
</dbReference>
<feature type="region of interest" description="Disordered" evidence="5">
    <location>
        <begin position="820"/>
        <end position="839"/>
    </location>
</feature>
<dbReference type="Pfam" id="PF00270">
    <property type="entry name" value="DEAD"/>
    <property type="match status" value="1"/>
</dbReference>